<keyword evidence="2" id="KW-1185">Reference proteome</keyword>
<dbReference type="Proteomes" id="UP001367508">
    <property type="component" value="Unassembled WGS sequence"/>
</dbReference>
<dbReference type="EMBL" id="JAYMYQ010000007">
    <property type="protein sequence ID" value="KAK7320572.1"/>
    <property type="molecule type" value="Genomic_DNA"/>
</dbReference>
<name>A0AAN9KQL3_CANGL</name>
<gene>
    <name evidence="1" type="ORF">VNO77_30183</name>
</gene>
<reference evidence="1 2" key="1">
    <citation type="submission" date="2024-01" db="EMBL/GenBank/DDBJ databases">
        <title>The genomes of 5 underutilized Papilionoideae crops provide insights into root nodulation and disease resistanc.</title>
        <authorList>
            <person name="Jiang F."/>
        </authorList>
    </citation>
    <scope>NUCLEOTIDE SEQUENCE [LARGE SCALE GENOMIC DNA]</scope>
    <source>
        <strain evidence="1">LVBAO_FW01</strain>
        <tissue evidence="1">Leaves</tissue>
    </source>
</reference>
<organism evidence="1 2">
    <name type="scientific">Canavalia gladiata</name>
    <name type="common">Sword bean</name>
    <name type="synonym">Dolichos gladiatus</name>
    <dbReference type="NCBI Taxonomy" id="3824"/>
    <lineage>
        <taxon>Eukaryota</taxon>
        <taxon>Viridiplantae</taxon>
        <taxon>Streptophyta</taxon>
        <taxon>Embryophyta</taxon>
        <taxon>Tracheophyta</taxon>
        <taxon>Spermatophyta</taxon>
        <taxon>Magnoliopsida</taxon>
        <taxon>eudicotyledons</taxon>
        <taxon>Gunneridae</taxon>
        <taxon>Pentapetalae</taxon>
        <taxon>rosids</taxon>
        <taxon>fabids</taxon>
        <taxon>Fabales</taxon>
        <taxon>Fabaceae</taxon>
        <taxon>Papilionoideae</taxon>
        <taxon>50 kb inversion clade</taxon>
        <taxon>NPAAA clade</taxon>
        <taxon>indigoferoid/millettioid clade</taxon>
        <taxon>Phaseoleae</taxon>
        <taxon>Canavalia</taxon>
    </lineage>
</organism>
<sequence>MQLTYATLIRLDLRKEARVTWRFLSRVMMLRTPEPCGTCPSNLPEPLKRSEHFPSSQVLLYILPQSFPSLLLTPGKWALTKETGPIARLSEICLFTFKIEEYLSVLLREEMGEILDLGSWDGMEDQTYPISYAQLTRQIACTWDTCLVRYAPLLCEGMVTRRFDGMRFYDIHEYPNLTIWRMVALTLQLYDSSVVRFRER</sequence>
<evidence type="ECO:0000313" key="2">
    <source>
        <dbReference type="Proteomes" id="UP001367508"/>
    </source>
</evidence>
<evidence type="ECO:0000313" key="1">
    <source>
        <dbReference type="EMBL" id="KAK7320572.1"/>
    </source>
</evidence>
<proteinExistence type="predicted"/>
<protein>
    <submittedName>
        <fullName evidence="1">Uncharacterized protein</fullName>
    </submittedName>
</protein>
<dbReference type="AlphaFoldDB" id="A0AAN9KQL3"/>
<comment type="caution">
    <text evidence="1">The sequence shown here is derived from an EMBL/GenBank/DDBJ whole genome shotgun (WGS) entry which is preliminary data.</text>
</comment>
<accession>A0AAN9KQL3</accession>